<evidence type="ECO:0000313" key="2">
    <source>
        <dbReference type="EMBL" id="KAF7801065.1"/>
    </source>
</evidence>
<organism evidence="2 3">
    <name type="scientific">Senna tora</name>
    <dbReference type="NCBI Taxonomy" id="362788"/>
    <lineage>
        <taxon>Eukaryota</taxon>
        <taxon>Viridiplantae</taxon>
        <taxon>Streptophyta</taxon>
        <taxon>Embryophyta</taxon>
        <taxon>Tracheophyta</taxon>
        <taxon>Spermatophyta</taxon>
        <taxon>Magnoliopsida</taxon>
        <taxon>eudicotyledons</taxon>
        <taxon>Gunneridae</taxon>
        <taxon>Pentapetalae</taxon>
        <taxon>rosids</taxon>
        <taxon>fabids</taxon>
        <taxon>Fabales</taxon>
        <taxon>Fabaceae</taxon>
        <taxon>Caesalpinioideae</taxon>
        <taxon>Cassia clade</taxon>
        <taxon>Senna</taxon>
    </lineage>
</organism>
<name>A0A834VYH9_9FABA</name>
<dbReference type="EMBL" id="JAAIUW010000035">
    <property type="protein sequence ID" value="KAF7801065.1"/>
    <property type="molecule type" value="Genomic_DNA"/>
</dbReference>
<dbReference type="AlphaFoldDB" id="A0A834VYH9"/>
<evidence type="ECO:0000313" key="3">
    <source>
        <dbReference type="Proteomes" id="UP000634136"/>
    </source>
</evidence>
<accession>A0A834VYH9</accession>
<dbReference type="Proteomes" id="UP000634136">
    <property type="component" value="Unassembled WGS sequence"/>
</dbReference>
<protein>
    <submittedName>
        <fullName evidence="2">Uncharacterized protein</fullName>
    </submittedName>
</protein>
<feature type="compositionally biased region" description="Polar residues" evidence="1">
    <location>
        <begin position="1"/>
        <end position="12"/>
    </location>
</feature>
<comment type="caution">
    <text evidence="2">The sequence shown here is derived from an EMBL/GenBank/DDBJ whole genome shotgun (WGS) entry which is preliminary data.</text>
</comment>
<feature type="compositionally biased region" description="Basic and acidic residues" evidence="1">
    <location>
        <begin position="13"/>
        <end position="30"/>
    </location>
</feature>
<reference evidence="2" key="1">
    <citation type="submission" date="2020-09" db="EMBL/GenBank/DDBJ databases">
        <title>Genome-Enabled Discovery of Anthraquinone Biosynthesis in Senna tora.</title>
        <authorList>
            <person name="Kang S.-H."/>
            <person name="Pandey R.P."/>
            <person name="Lee C.-M."/>
            <person name="Sim J.-S."/>
            <person name="Jeong J.-T."/>
            <person name="Choi B.-S."/>
            <person name="Jung M."/>
            <person name="Ginzburg D."/>
            <person name="Zhao K."/>
            <person name="Won S.Y."/>
            <person name="Oh T.-J."/>
            <person name="Yu Y."/>
            <person name="Kim N.-H."/>
            <person name="Lee O.R."/>
            <person name="Lee T.-H."/>
            <person name="Bashyal P."/>
            <person name="Kim T.-S."/>
            <person name="Lee W.-H."/>
            <person name="Kawkins C."/>
            <person name="Kim C.-K."/>
            <person name="Kim J.S."/>
            <person name="Ahn B.O."/>
            <person name="Rhee S.Y."/>
            <person name="Sohng J.K."/>
        </authorList>
    </citation>
    <scope>NUCLEOTIDE SEQUENCE</scope>
    <source>
        <tissue evidence="2">Leaf</tissue>
    </source>
</reference>
<proteinExistence type="predicted"/>
<gene>
    <name evidence="2" type="ORF">G2W53_044419</name>
</gene>
<keyword evidence="3" id="KW-1185">Reference proteome</keyword>
<evidence type="ECO:0000256" key="1">
    <source>
        <dbReference type="SAM" id="MobiDB-lite"/>
    </source>
</evidence>
<sequence>MVDFTETSIADSSRSRKTEEGDARKLGQSVDELRERRNRAKHQWDFVDEGFKTLFAVSSLIFNSGNVHPISVTLLPGLLEVVASPNWLEKNAKFQNRKDVVAYCFEKDESRTLLDSIT</sequence>
<feature type="region of interest" description="Disordered" evidence="1">
    <location>
        <begin position="1"/>
        <end position="30"/>
    </location>
</feature>